<evidence type="ECO:0000313" key="1">
    <source>
        <dbReference type="EMBL" id="KAH7110710.1"/>
    </source>
</evidence>
<name>A0A9P9D0Z0_9HYPO</name>
<dbReference type="EMBL" id="JAGMUV010000044">
    <property type="protein sequence ID" value="KAH7110710.1"/>
    <property type="molecule type" value="Genomic_DNA"/>
</dbReference>
<protein>
    <submittedName>
        <fullName evidence="1">Uncharacterized protein</fullName>
    </submittedName>
</protein>
<comment type="caution">
    <text evidence="1">The sequence shown here is derived from an EMBL/GenBank/DDBJ whole genome shotgun (WGS) entry which is preliminary data.</text>
</comment>
<keyword evidence="2" id="KW-1185">Reference proteome</keyword>
<organism evidence="1 2">
    <name type="scientific">Dactylonectria macrodidyma</name>
    <dbReference type="NCBI Taxonomy" id="307937"/>
    <lineage>
        <taxon>Eukaryota</taxon>
        <taxon>Fungi</taxon>
        <taxon>Dikarya</taxon>
        <taxon>Ascomycota</taxon>
        <taxon>Pezizomycotina</taxon>
        <taxon>Sordariomycetes</taxon>
        <taxon>Hypocreomycetidae</taxon>
        <taxon>Hypocreales</taxon>
        <taxon>Nectriaceae</taxon>
        <taxon>Dactylonectria</taxon>
    </lineage>
</organism>
<gene>
    <name evidence="1" type="ORF">EDB81DRAFT_831494</name>
</gene>
<accession>A0A9P9D0Z0</accession>
<proteinExistence type="predicted"/>
<dbReference type="Proteomes" id="UP000738349">
    <property type="component" value="Unassembled WGS sequence"/>
</dbReference>
<evidence type="ECO:0000313" key="2">
    <source>
        <dbReference type="Proteomes" id="UP000738349"/>
    </source>
</evidence>
<dbReference type="AlphaFoldDB" id="A0A9P9D0Z0"/>
<sequence length="80" mass="8813">MRIICFALTLNARSNAYLRPLEGLTGWLIGGPPGLIVFQFRLSMVGCLPEGGNILSQSHACECGETRPLYPYTKVNYLLP</sequence>
<reference evidence="1" key="1">
    <citation type="journal article" date="2021" name="Nat. Commun.">
        <title>Genetic determinants of endophytism in the Arabidopsis root mycobiome.</title>
        <authorList>
            <person name="Mesny F."/>
            <person name="Miyauchi S."/>
            <person name="Thiergart T."/>
            <person name="Pickel B."/>
            <person name="Atanasova L."/>
            <person name="Karlsson M."/>
            <person name="Huettel B."/>
            <person name="Barry K.W."/>
            <person name="Haridas S."/>
            <person name="Chen C."/>
            <person name="Bauer D."/>
            <person name="Andreopoulos W."/>
            <person name="Pangilinan J."/>
            <person name="LaButti K."/>
            <person name="Riley R."/>
            <person name="Lipzen A."/>
            <person name="Clum A."/>
            <person name="Drula E."/>
            <person name="Henrissat B."/>
            <person name="Kohler A."/>
            <person name="Grigoriev I.V."/>
            <person name="Martin F.M."/>
            <person name="Hacquard S."/>
        </authorList>
    </citation>
    <scope>NUCLEOTIDE SEQUENCE</scope>
    <source>
        <strain evidence="1">MPI-CAGE-AT-0147</strain>
    </source>
</reference>